<evidence type="ECO:0000313" key="7">
    <source>
        <dbReference type="EMBL" id="ANK12686.1"/>
    </source>
</evidence>
<dbReference type="GO" id="GO:0046872">
    <property type="term" value="F:metal ion binding"/>
    <property type="evidence" value="ECO:0007669"/>
    <property type="project" value="UniProtKB-KW"/>
</dbReference>
<organism evidence="7 8">
    <name type="scientific">Erythrobacter neustonensis</name>
    <dbReference type="NCBI Taxonomy" id="1112"/>
    <lineage>
        <taxon>Bacteria</taxon>
        <taxon>Pseudomonadati</taxon>
        <taxon>Pseudomonadota</taxon>
        <taxon>Alphaproteobacteria</taxon>
        <taxon>Sphingomonadales</taxon>
        <taxon>Erythrobacteraceae</taxon>
        <taxon>Erythrobacter/Porphyrobacter group</taxon>
        <taxon>Erythrobacter</taxon>
    </lineage>
</organism>
<dbReference type="NCBIfam" id="TIGR01263">
    <property type="entry name" value="4HPPD"/>
    <property type="match status" value="1"/>
</dbReference>
<keyword evidence="8" id="KW-1185">Reference proteome</keyword>
<evidence type="ECO:0000256" key="1">
    <source>
        <dbReference type="ARBA" id="ARBA00005877"/>
    </source>
</evidence>
<keyword evidence="7" id="KW-0223">Dioxygenase</keyword>
<reference evidence="7 8" key="1">
    <citation type="submission" date="2016-05" db="EMBL/GenBank/DDBJ databases">
        <title>Compelete Genome Sequence of Bacteriochlorophyll-Synthesizing Bacterium Porphyrobacter neustonensis DSM 9434.</title>
        <authorList>
            <person name="Shi X.-L."/>
            <person name="Wu Y.-H."/>
            <person name="Cheng H."/>
            <person name="Xu L."/>
            <person name="Zhang X.-Q."/>
            <person name="Wang C.-S."/>
            <person name="Xu X.-W."/>
        </authorList>
    </citation>
    <scope>NUCLEOTIDE SEQUENCE [LARGE SCALE GENOMIC DNA]</scope>
    <source>
        <strain evidence="7 8">DSM 9434</strain>
    </source>
</reference>
<comment type="cofactor">
    <cofactor evidence="5">
        <name>Fe cation</name>
        <dbReference type="ChEBI" id="CHEBI:24875"/>
    </cofactor>
    <text evidence="5">Binds 1 Fe cation per subunit.</text>
</comment>
<dbReference type="InterPro" id="IPR004360">
    <property type="entry name" value="Glyas_Fos-R_dOase_dom"/>
</dbReference>
<comment type="similarity">
    <text evidence="1">Belongs to the 4HPPD family.</text>
</comment>
<dbReference type="RefSeq" id="WP_068350596.1">
    <property type="nucleotide sequence ID" value="NZ_CP016033.1"/>
</dbReference>
<evidence type="ECO:0000259" key="6">
    <source>
        <dbReference type="PROSITE" id="PS51819"/>
    </source>
</evidence>
<evidence type="ECO:0000256" key="3">
    <source>
        <dbReference type="ARBA" id="ARBA00022737"/>
    </source>
</evidence>
<dbReference type="STRING" id="1112.A9D12_06720"/>
<feature type="binding site" evidence="5">
    <location>
        <position position="255"/>
    </location>
    <ligand>
        <name>Fe cation</name>
        <dbReference type="ChEBI" id="CHEBI:24875"/>
    </ligand>
</feature>
<dbReference type="PANTHER" id="PTHR11959:SF1">
    <property type="entry name" value="4-HYDROXYPHENYLPYRUVATE DIOXYGENASE"/>
    <property type="match status" value="1"/>
</dbReference>
<gene>
    <name evidence="7" type="ORF">A9D12_06720</name>
</gene>
<dbReference type="Gene3D" id="3.10.180.10">
    <property type="entry name" value="2,3-Dihydroxybiphenyl 1,2-Dioxygenase, domain 1"/>
    <property type="match status" value="2"/>
</dbReference>
<dbReference type="CDD" id="cd08342">
    <property type="entry name" value="HPPD_N_like"/>
    <property type="match status" value="1"/>
</dbReference>
<dbReference type="GO" id="GO:0003868">
    <property type="term" value="F:4-hydroxyphenylpyruvate dioxygenase activity"/>
    <property type="evidence" value="ECO:0007669"/>
    <property type="project" value="InterPro"/>
</dbReference>
<dbReference type="InterPro" id="IPR005956">
    <property type="entry name" value="4OHPhenylPyrv_dOase"/>
</dbReference>
<evidence type="ECO:0000256" key="5">
    <source>
        <dbReference type="PIRSR" id="PIRSR009283-1"/>
    </source>
</evidence>
<dbReference type="InterPro" id="IPR041735">
    <property type="entry name" value="4OHPhenylPyrv_dOase_C"/>
</dbReference>
<dbReference type="FunFam" id="3.10.180.10:FF:000007">
    <property type="entry name" value="4-hydroxyphenylpyruvate dioxygenase"/>
    <property type="match status" value="1"/>
</dbReference>
<dbReference type="OrthoDB" id="9780241at2"/>
<keyword evidence="2 5" id="KW-0479">Metal-binding</keyword>
<dbReference type="Pfam" id="PF00903">
    <property type="entry name" value="Glyoxalase"/>
    <property type="match status" value="1"/>
</dbReference>
<evidence type="ECO:0000256" key="4">
    <source>
        <dbReference type="ARBA" id="ARBA00023004"/>
    </source>
</evidence>
<evidence type="ECO:0000256" key="2">
    <source>
        <dbReference type="ARBA" id="ARBA00022723"/>
    </source>
</evidence>
<keyword evidence="3" id="KW-0677">Repeat</keyword>
<feature type="binding site" evidence="5">
    <location>
        <position position="176"/>
    </location>
    <ligand>
        <name>Fe cation</name>
        <dbReference type="ChEBI" id="CHEBI:24875"/>
    </ligand>
</feature>
<feature type="domain" description="VOC" evidence="6">
    <location>
        <begin position="22"/>
        <end position="139"/>
    </location>
</feature>
<dbReference type="KEGG" id="pns:A9D12_06720"/>
<dbReference type="InterPro" id="IPR029068">
    <property type="entry name" value="Glyas_Bleomycin-R_OHBP_Dase"/>
</dbReference>
<dbReference type="PANTHER" id="PTHR11959">
    <property type="entry name" value="4-HYDROXYPHENYLPYRUVATE DIOXYGENASE"/>
    <property type="match status" value="1"/>
</dbReference>
<dbReference type="CDD" id="cd07250">
    <property type="entry name" value="HPPD_C_like"/>
    <property type="match status" value="1"/>
</dbReference>
<dbReference type="EMBL" id="CP016033">
    <property type="protein sequence ID" value="ANK12686.1"/>
    <property type="molecule type" value="Genomic_DNA"/>
</dbReference>
<feature type="binding site" evidence="5">
    <location>
        <position position="337"/>
    </location>
    <ligand>
        <name>Fe cation</name>
        <dbReference type="ChEBI" id="CHEBI:24875"/>
    </ligand>
</feature>
<protein>
    <submittedName>
        <fullName evidence="7">4-hydroxyphenylpyruvate dioxygenase</fullName>
    </submittedName>
</protein>
<keyword evidence="7" id="KW-0670">Pyruvate</keyword>
<accession>A0A192D3U6</accession>
<dbReference type="PIRSF" id="PIRSF009283">
    <property type="entry name" value="HPP_dOase"/>
    <property type="match status" value="1"/>
</dbReference>
<name>A0A192D3U6_9SPHN</name>
<dbReference type="PROSITE" id="PS51819">
    <property type="entry name" value="VOC"/>
    <property type="match status" value="2"/>
</dbReference>
<feature type="domain" description="VOC" evidence="6">
    <location>
        <begin position="173"/>
        <end position="325"/>
    </location>
</feature>
<dbReference type="InterPro" id="IPR041736">
    <property type="entry name" value="4OHPhenylPyrv_dOase_N"/>
</dbReference>
<sequence length="376" mass="41640">MNAPTTATAANDLFDNPAGLDGFEFVEFCAPEKGMLEPVFEAMGFTRVAQHRSKDVHLWRQGGINLIANYEPKSAAWYFAREHGPSACGMAFRVRDAAAAYDHLIAKGAEPVAVQTGVMELRIPAIRGIGGAILYLVDRYDGAPGGNGLTIYDIDFEYLPGVDKHPVGAGFHTIDHLTHNVYGGRMKYWEEYYETLFNFREIRFFDIKGEYTGLTSKALTAPDGKIRIPLNEEGEGGKGQIEEFLRAFNGEGIQHIALICDDLTACWDRLQKLGVPFMTAPPAAYYDMLAERLPGHGEDVDALKMRGILMDGTTEGGQPRLLLQIFAQAQVGPVFFEFIQRKGDEGFGEGNFKALFESMERDQIQRGVLNVEEPAQ</sequence>
<evidence type="ECO:0000313" key="8">
    <source>
        <dbReference type="Proteomes" id="UP000078263"/>
    </source>
</evidence>
<dbReference type="Proteomes" id="UP000078263">
    <property type="component" value="Chromosome"/>
</dbReference>
<dbReference type="AlphaFoldDB" id="A0A192D3U6"/>
<dbReference type="SUPFAM" id="SSF54593">
    <property type="entry name" value="Glyoxalase/Bleomycin resistance protein/Dihydroxybiphenyl dioxygenase"/>
    <property type="match status" value="1"/>
</dbReference>
<keyword evidence="4 5" id="KW-0408">Iron</keyword>
<proteinExistence type="inferred from homology"/>
<dbReference type="GO" id="GO:0006572">
    <property type="term" value="P:L-tyrosine catabolic process"/>
    <property type="evidence" value="ECO:0007669"/>
    <property type="project" value="TreeGrafter"/>
</dbReference>
<keyword evidence="7" id="KW-0560">Oxidoreductase</keyword>
<dbReference type="Pfam" id="PF14696">
    <property type="entry name" value="Glyoxalase_5"/>
    <property type="match status" value="1"/>
</dbReference>
<dbReference type="InterPro" id="IPR037523">
    <property type="entry name" value="VOC_core"/>
</dbReference>